<comment type="subunit">
    <text evidence="34">Interacts through its C-terminal domain (CTD) with the CTD of eIF1A (EIF1AX) or with the CTD of EIF5 (mutually exclusive) through a common binding site. Interacts with eIF1A (EIF1AX) from the location of the start codon by the 43S complex until the formation of the 80S complex. Interacts with ANXA5 in a calcium and phospholipid-dependent manner.</text>
</comment>
<keyword evidence="18" id="KW-0396">Initiation factor</keyword>
<keyword evidence="16" id="KW-0963">Cytoplasm</keyword>
<evidence type="ECO:0000256" key="10">
    <source>
        <dbReference type="ARBA" id="ARBA00007733"/>
    </source>
</evidence>
<dbReference type="GO" id="GO:0003743">
    <property type="term" value="F:translation initiation factor activity"/>
    <property type="evidence" value="ECO:0007669"/>
    <property type="project" value="UniProtKB-KW"/>
</dbReference>
<dbReference type="InterPro" id="IPR014729">
    <property type="entry name" value="Rossmann-like_a/b/a_fold"/>
</dbReference>
<dbReference type="CDD" id="cd00517">
    <property type="entry name" value="ATPS"/>
    <property type="match status" value="1"/>
</dbReference>
<dbReference type="Pfam" id="PF01583">
    <property type="entry name" value="APS_kinase"/>
    <property type="match status" value="1"/>
</dbReference>
<dbReference type="GO" id="GO:0005524">
    <property type="term" value="F:ATP binding"/>
    <property type="evidence" value="ECO:0007669"/>
    <property type="project" value="UniProtKB-KW"/>
</dbReference>
<evidence type="ECO:0000256" key="8">
    <source>
        <dbReference type="ARBA" id="ARBA00007237"/>
    </source>
</evidence>
<evidence type="ECO:0000256" key="1">
    <source>
        <dbReference type="ARBA" id="ARBA00001944"/>
    </source>
</evidence>
<gene>
    <name evidence="37" type="ORF">GPM918_LOCUS16225</name>
    <name evidence="38" type="ORF">SRO942_LOCUS16225</name>
</gene>
<dbReference type="Gene3D" id="3.40.50.10050">
    <property type="entry name" value="Translation initiation factor IF- 2, domain 3"/>
    <property type="match status" value="1"/>
</dbReference>
<comment type="caution">
    <text evidence="37">The sequence shown here is derived from an EMBL/GenBank/DDBJ whole genome shotgun (WGS) entry which is preliminary data.</text>
</comment>
<evidence type="ECO:0000256" key="23">
    <source>
        <dbReference type="ARBA" id="ARBA00022741"/>
    </source>
</evidence>
<dbReference type="EC" id="2.7.7.4" evidence="14"/>
<evidence type="ECO:0000259" key="36">
    <source>
        <dbReference type="PROSITE" id="PS51722"/>
    </source>
</evidence>
<feature type="compositionally biased region" description="Polar residues" evidence="35">
    <location>
        <begin position="376"/>
        <end position="390"/>
    </location>
</feature>
<feature type="compositionally biased region" description="Basic and acidic residues" evidence="35">
    <location>
        <begin position="412"/>
        <end position="422"/>
    </location>
</feature>
<reference evidence="37" key="1">
    <citation type="submission" date="2021-02" db="EMBL/GenBank/DDBJ databases">
        <authorList>
            <person name="Nowell W R."/>
        </authorList>
    </citation>
    <scope>NUCLEOTIDE SEQUENCE</scope>
</reference>
<feature type="compositionally biased region" description="Low complexity" evidence="35">
    <location>
        <begin position="320"/>
        <end position="335"/>
    </location>
</feature>
<dbReference type="UniPathway" id="UPA00097"/>
<dbReference type="NCBIfam" id="TIGR00231">
    <property type="entry name" value="small_GTP"/>
    <property type="match status" value="1"/>
</dbReference>
<dbReference type="InterPro" id="IPR036925">
    <property type="entry name" value="TIF_IF2_dom3_sf"/>
</dbReference>
<evidence type="ECO:0000313" key="39">
    <source>
        <dbReference type="Proteomes" id="UP000663829"/>
    </source>
</evidence>
<evidence type="ECO:0000256" key="21">
    <source>
        <dbReference type="ARBA" id="ARBA00022695"/>
    </source>
</evidence>
<keyword evidence="28" id="KW-0342">GTP-binding</keyword>
<dbReference type="CDD" id="cd03703">
    <property type="entry name" value="aeIF5B_II"/>
    <property type="match status" value="1"/>
</dbReference>
<comment type="similarity">
    <text evidence="8">In the N-terminal section; belongs to the TRAFAC class translation factor GTPase superfamily. Classic translation factor GTPase family. CysN/NodQ subfamily.</text>
</comment>
<evidence type="ECO:0000256" key="35">
    <source>
        <dbReference type="SAM" id="MobiDB-lite"/>
    </source>
</evidence>
<evidence type="ECO:0000256" key="22">
    <source>
        <dbReference type="ARBA" id="ARBA00022723"/>
    </source>
</evidence>
<dbReference type="Pfam" id="PF11987">
    <property type="entry name" value="IF-2"/>
    <property type="match status" value="1"/>
</dbReference>
<dbReference type="InterPro" id="IPR027417">
    <property type="entry name" value="P-loop_NTPase"/>
</dbReference>
<evidence type="ECO:0000313" key="37">
    <source>
        <dbReference type="EMBL" id="CAF1049853.1"/>
    </source>
</evidence>
<evidence type="ECO:0000256" key="6">
    <source>
        <dbReference type="ARBA" id="ARBA00005050"/>
    </source>
</evidence>
<comment type="similarity">
    <text evidence="9">In the N-terminal section; belongs to the APS kinase family.</text>
</comment>
<dbReference type="InterPro" id="IPR005225">
    <property type="entry name" value="Small_GTP-bd"/>
</dbReference>
<evidence type="ECO:0000256" key="33">
    <source>
        <dbReference type="ARBA" id="ARBA00053410"/>
    </source>
</evidence>
<feature type="compositionally biased region" description="Basic and acidic residues" evidence="35">
    <location>
        <begin position="118"/>
        <end position="127"/>
    </location>
</feature>
<dbReference type="InterPro" id="IPR015947">
    <property type="entry name" value="PUA-like_sf"/>
</dbReference>
<feature type="compositionally biased region" description="Basic and acidic residues" evidence="35">
    <location>
        <begin position="134"/>
        <end position="178"/>
    </location>
</feature>
<dbReference type="NCBIfam" id="TIGR00455">
    <property type="entry name" value="apsK"/>
    <property type="match status" value="1"/>
</dbReference>
<keyword evidence="24" id="KW-0378">Hydrolase</keyword>
<dbReference type="InterPro" id="IPR002891">
    <property type="entry name" value="APS"/>
</dbReference>
<comment type="similarity">
    <text evidence="11">In the C-terminal section; belongs to the sulfate adenylyltransferase family.</text>
</comment>
<dbReference type="InterPro" id="IPR059117">
    <property type="entry name" value="APS_kinase_dom"/>
</dbReference>
<dbReference type="FunFam" id="3.10.400.10:FF:000002">
    <property type="entry name" value="ATP sulfurylase 2"/>
    <property type="match status" value="1"/>
</dbReference>
<dbReference type="FunFam" id="3.40.50.10050:FF:000002">
    <property type="entry name" value="Eukaryotic translation initiation factor 5B"/>
    <property type="match status" value="1"/>
</dbReference>
<keyword evidence="20" id="KW-0808">Transferase</keyword>
<feature type="compositionally biased region" description="Low complexity" evidence="35">
    <location>
        <begin position="181"/>
        <end position="191"/>
    </location>
</feature>
<evidence type="ECO:0000256" key="5">
    <source>
        <dbReference type="ARBA" id="ARBA00005048"/>
    </source>
</evidence>
<dbReference type="CDD" id="cd16266">
    <property type="entry name" value="IF2_aeIF5B_IV"/>
    <property type="match status" value="1"/>
</dbReference>
<keyword evidence="29" id="KW-0511">Multifunctional enzyme</keyword>
<feature type="region of interest" description="Disordered" evidence="35">
    <location>
        <begin position="235"/>
        <end position="475"/>
    </location>
</feature>
<evidence type="ECO:0000256" key="25">
    <source>
        <dbReference type="ARBA" id="ARBA00022840"/>
    </source>
</evidence>
<dbReference type="FunFam" id="2.40.30.10:FF:000013">
    <property type="entry name" value="eukaryotic translation initiation factor 5B"/>
    <property type="match status" value="1"/>
</dbReference>
<dbReference type="InterPro" id="IPR029459">
    <property type="entry name" value="EFTU-type"/>
</dbReference>
<keyword evidence="21" id="KW-0548">Nucleotidyltransferase</keyword>
<dbReference type="Gene3D" id="3.40.50.620">
    <property type="entry name" value="HUPs"/>
    <property type="match status" value="1"/>
</dbReference>
<dbReference type="SUPFAM" id="SSF88697">
    <property type="entry name" value="PUA domain-like"/>
    <property type="match status" value="1"/>
</dbReference>
<comment type="similarity">
    <text evidence="10">Belongs to the TRAFAC class translation factor GTPase superfamily. Classic translation factor GTPase family. IF-2 subfamily.</text>
</comment>
<evidence type="ECO:0000256" key="7">
    <source>
        <dbReference type="ARBA" id="ARBA00005438"/>
    </source>
</evidence>
<feature type="compositionally biased region" description="Acidic residues" evidence="35">
    <location>
        <begin position="19"/>
        <end position="34"/>
    </location>
</feature>
<dbReference type="Pfam" id="PF14306">
    <property type="entry name" value="PUA_2"/>
    <property type="match status" value="1"/>
</dbReference>
<dbReference type="GO" id="GO:0003924">
    <property type="term" value="F:GTPase activity"/>
    <property type="evidence" value="ECO:0007669"/>
    <property type="project" value="InterPro"/>
</dbReference>
<dbReference type="GO" id="GO:0046872">
    <property type="term" value="F:metal ion binding"/>
    <property type="evidence" value="ECO:0007669"/>
    <property type="project" value="UniProtKB-KW"/>
</dbReference>
<keyword evidence="17" id="KW-0150">Chloroplast</keyword>
<comment type="similarity">
    <text evidence="31">Belongs to the sulfate adenylyltransferase family.</text>
</comment>
<evidence type="ECO:0000256" key="15">
    <source>
        <dbReference type="ARBA" id="ARBA00013824"/>
    </source>
</evidence>
<dbReference type="Gene3D" id="3.40.50.300">
    <property type="entry name" value="P-loop containing nucleotide triphosphate hydrolases"/>
    <property type="match status" value="2"/>
</dbReference>
<comment type="cofactor">
    <cofactor evidence="1">
        <name>a monovalent cation</name>
        <dbReference type="ChEBI" id="CHEBI:60242"/>
    </cofactor>
</comment>
<evidence type="ECO:0000256" key="13">
    <source>
        <dbReference type="ARBA" id="ARBA00012121"/>
    </source>
</evidence>
<dbReference type="CDD" id="cd02027">
    <property type="entry name" value="APSK"/>
    <property type="match status" value="1"/>
</dbReference>
<feature type="compositionally biased region" description="Low complexity" evidence="35">
    <location>
        <begin position="361"/>
        <end position="375"/>
    </location>
</feature>
<dbReference type="GO" id="GO:0004020">
    <property type="term" value="F:adenylylsulfate kinase activity"/>
    <property type="evidence" value="ECO:0007669"/>
    <property type="project" value="UniProtKB-EC"/>
</dbReference>
<dbReference type="Proteomes" id="UP000681722">
    <property type="component" value="Unassembled WGS sequence"/>
</dbReference>
<evidence type="ECO:0000256" key="17">
    <source>
        <dbReference type="ARBA" id="ARBA00022528"/>
    </source>
</evidence>
<comment type="pathway">
    <text evidence="6">Sulfur metabolism; sulfate assimilation.</text>
</comment>
<comment type="pathway">
    <text evidence="5">Sulfur metabolism; hydrogen sulfide biosynthesis; sulfite from sulfate: step 1/3.</text>
</comment>
<evidence type="ECO:0000256" key="9">
    <source>
        <dbReference type="ARBA" id="ARBA00007268"/>
    </source>
</evidence>
<sequence length="1668" mass="188545">MYLINGYQNKENPKRQFLDVEEDENGSENDENNEEQPAPIEQQQKQKEKKKAGGGKKKQHLPTKKVDDDIEAALAAIEAPTPAPSKKKDKKNKSATGTTTSERLCYLFIQEIDEQFDEKDRKKEAKKEKRKRKKDDAKQPTDDGKVITENVEHQKEPEVVAVPDVKKPQSDEGGKLEDDQTAAVTTTTAAAPGSEEKKTSSKSKKKAQTEKKKGGMDPKTVRELNLMKEALRQHEKEKIEQIAAQETQEREEEERIRHELEKIQLEKERKEKKKQKEKERIKRQKEQGTYLTKEQREKLERARQQLGAAGVQIPARTLAQQQVSSTNGSVSSVPSDTKKRVIYDDKKKKLSGNKNTALSQTTETSTTPSIPVETTQNSIKPSQKSTQDNLKPSLKETWEESDEDVVDTWDADVQRTDPDETKSVSTENSALKSVAAAGSEGEESEESDTEGSETESESSSDDEYDEHPDKNLSPMERVRLRLQHRHEECERKRSTEVLRAPVICVLGHVDTGKTKILDNLRRTHVQDGEAGGITQQIGATNVPLETIKDRTKMCRKLVTMEGDFIVPGFLIIDTPGHESFKNLRSRGSSLCDLAILVVDIMHGLEPQTIESIKLLQDRQTPFIVALNKIDRLYNWKSDNKRNVEFVIQEQGPNTQNEFEKRANEVIVQFAEQGLNAAVYYKNPDPNEFFSMVPTSAHTGDGMGSLIALIVEKCQTTLAKRLSYSDELQATVMEVKAIGGLGTTIDVVLVNGYLREGDSIIVAGQEGPIVTQIRGLLMPEANRELRVRNQYQKYKEVKAARGVKIAAKDLDKSMAGLPLFVGRKQEEIDYYKNEIQNILKTALSSIKLKDNGVHVQASTLGSLEALLEFLKTSNIPYAGVSIGPVHRKDVIRASAMLERDPQWAVILAFDVKIERDAQEHADNVGVTIFQADIIYHLFDMFTTHREKRKKENQEKFRHLAVFPCKLKVLPQYVFNSRDPIICGVIIEDGFIKLGTPICVPSKEFVDLGRVISIELNHKSLEVARKGQEVCIKIEPLGGEAPKMFGRHFDETDTLMSKISRETIDVVKDYFRDEMQKTDWQLMIDLKKIFNDLNNIYYQNSKITHERRAIALGQRGAFRGSTVWLTGLSGAGKSTIAFALEEYIVSKGLPAYCLDGDNIRCGLNKNLGFTADDREENIRRISEVSKLFADAGLMCIVAFISPFEKDREHARELHERAKLPFIEVFVSTPLAICEARDVKGLYHKARAGTIKGFTGIDAPYEPPLHPDVVVDTTTNTVEKCMEVIIAKLAERNILSPTLISSVRELFMDEETKTKIQEELPNIPKLSITELDLQWVQVLSEGWATPLSGFMRETEYLQCLHFGCLMTGHIENQTIPIVLPCTTEDKERFESSNASVIALYYNDKPVAILKKPEYHEHRKEERCSRIFGIYDPGHPYIKMIMDSGDWVIGGDLEVFERIRWNDDLDHFRLTPNELRQRFRDIKADSVFAFQLRNPIHNGGWTKEDDVPLPIRMAQHQAVLDNEEDVLDRSRTVLAIFPSPMLYAGPTEVQWHAKSRMSAGANFYIVGRDPAGMPHPQTKSKDLYEPTHGSKVLTMAPGLNQLQILPFKVAAYNKTTKKMDFYDSSRHADFDFISGTKMRQIARNGESPPDGFMVNAAWDVLASYYKSLGQNK</sequence>
<dbReference type="GO" id="GO:0005739">
    <property type="term" value="C:mitochondrion"/>
    <property type="evidence" value="ECO:0007669"/>
    <property type="project" value="TreeGrafter"/>
</dbReference>
<evidence type="ECO:0000256" key="19">
    <source>
        <dbReference type="ARBA" id="ARBA00022640"/>
    </source>
</evidence>
<keyword evidence="25" id="KW-0067">ATP-binding</keyword>
<dbReference type="EMBL" id="CAJOBC010004222">
    <property type="protein sequence ID" value="CAF3819502.1"/>
    <property type="molecule type" value="Genomic_DNA"/>
</dbReference>
<dbReference type="PRINTS" id="PR00315">
    <property type="entry name" value="ELONGATNFCT"/>
</dbReference>
<dbReference type="FunFam" id="2.40.30.10:FF:000026">
    <property type="entry name" value="Eukaryotic translation initiation factor 5B"/>
    <property type="match status" value="1"/>
</dbReference>
<organism evidence="37 39">
    <name type="scientific">Didymodactylos carnosus</name>
    <dbReference type="NCBI Taxonomy" id="1234261"/>
    <lineage>
        <taxon>Eukaryota</taxon>
        <taxon>Metazoa</taxon>
        <taxon>Spiralia</taxon>
        <taxon>Gnathifera</taxon>
        <taxon>Rotifera</taxon>
        <taxon>Eurotatoria</taxon>
        <taxon>Bdelloidea</taxon>
        <taxon>Philodinida</taxon>
        <taxon>Philodinidae</taxon>
        <taxon>Didymodactylos</taxon>
    </lineage>
</organism>
<dbReference type="SUPFAM" id="SSF52374">
    <property type="entry name" value="Nucleotidylyl transferase"/>
    <property type="match status" value="1"/>
</dbReference>
<evidence type="ECO:0000256" key="18">
    <source>
        <dbReference type="ARBA" id="ARBA00022540"/>
    </source>
</evidence>
<dbReference type="EC" id="3.6.5.3" evidence="12"/>
<dbReference type="InterPro" id="IPR009000">
    <property type="entry name" value="Transl_B-barrel_sf"/>
</dbReference>
<dbReference type="EC" id="2.7.1.25" evidence="13"/>
<evidence type="ECO:0000256" key="28">
    <source>
        <dbReference type="ARBA" id="ARBA00023134"/>
    </source>
</evidence>
<evidence type="ECO:0000256" key="14">
    <source>
        <dbReference type="ARBA" id="ARBA00012391"/>
    </source>
</evidence>
<dbReference type="Proteomes" id="UP000663829">
    <property type="component" value="Unassembled WGS sequence"/>
</dbReference>
<evidence type="ECO:0000256" key="3">
    <source>
        <dbReference type="ARBA" id="ARBA00004229"/>
    </source>
</evidence>
<dbReference type="PANTHER" id="PTHR43381:SF4">
    <property type="entry name" value="EUKARYOTIC TRANSLATION INITIATION FACTOR 5B"/>
    <property type="match status" value="1"/>
</dbReference>
<evidence type="ECO:0000256" key="29">
    <source>
        <dbReference type="ARBA" id="ARBA00023268"/>
    </source>
</evidence>
<dbReference type="InterPro" id="IPR023115">
    <property type="entry name" value="TIF_IF2_dom3"/>
</dbReference>
<protein>
    <recommendedName>
        <fullName evidence="15">Eukaryotic translation initiation factor 5B</fullName>
        <ecNumber evidence="13">2.7.1.25</ecNumber>
        <ecNumber evidence="14">2.7.7.4</ecNumber>
        <ecNumber evidence="12">3.6.5.3</ecNumber>
    </recommendedName>
    <alternativeName>
        <fullName evidence="30">Translation initiation factor IF-2</fullName>
    </alternativeName>
</protein>
<dbReference type="NCBIfam" id="NF003078">
    <property type="entry name" value="PRK04004.1"/>
    <property type="match status" value="1"/>
</dbReference>
<dbReference type="SUPFAM" id="SSF52540">
    <property type="entry name" value="P-loop containing nucleoside triphosphate hydrolases"/>
    <property type="match status" value="2"/>
</dbReference>
<dbReference type="InterPro" id="IPR024951">
    <property type="entry name" value="Sulfurylase_cat_dom"/>
</dbReference>
<evidence type="ECO:0000256" key="27">
    <source>
        <dbReference type="ARBA" id="ARBA00022946"/>
    </source>
</evidence>
<comment type="similarity">
    <text evidence="7">In the C-terminal section; belongs to the APS kinase family.</text>
</comment>
<dbReference type="Gene3D" id="3.10.400.10">
    <property type="entry name" value="Sulfate adenylyltransferase"/>
    <property type="match status" value="1"/>
</dbReference>
<dbReference type="Gene3D" id="2.40.30.10">
    <property type="entry name" value="Translation factors"/>
    <property type="match status" value="2"/>
</dbReference>
<proteinExistence type="inferred from homology"/>
<dbReference type="PANTHER" id="PTHR43381">
    <property type="entry name" value="TRANSLATION INITIATION FACTOR IF-2-RELATED"/>
    <property type="match status" value="1"/>
</dbReference>
<dbReference type="GO" id="GO:0004781">
    <property type="term" value="F:sulfate adenylyltransferase (ATP) activity"/>
    <property type="evidence" value="ECO:0007669"/>
    <property type="project" value="UniProtKB-EC"/>
</dbReference>
<evidence type="ECO:0000256" key="20">
    <source>
        <dbReference type="ARBA" id="ARBA00022679"/>
    </source>
</evidence>
<evidence type="ECO:0000256" key="16">
    <source>
        <dbReference type="ARBA" id="ARBA00022490"/>
    </source>
</evidence>
<comment type="subcellular location">
    <subcellularLocation>
        <location evidence="4">Cytoplasm</location>
    </subcellularLocation>
    <subcellularLocation>
        <location evidence="3">Plastid</location>
        <location evidence="3">Chloroplast</location>
    </subcellularLocation>
</comment>
<dbReference type="InterPro" id="IPR000795">
    <property type="entry name" value="T_Tr_GTP-bd_dom"/>
</dbReference>
<dbReference type="NCBIfam" id="NF003013">
    <property type="entry name" value="PRK03846.1"/>
    <property type="match status" value="1"/>
</dbReference>
<dbReference type="InterPro" id="IPR002650">
    <property type="entry name" value="Sulphate_adenylyltransferase"/>
</dbReference>
<comment type="function">
    <text evidence="2">APS kinase catalyzes the synthesis of activated sulfate.</text>
</comment>
<feature type="compositionally biased region" description="Basic and acidic residues" evidence="35">
    <location>
        <begin position="253"/>
        <end position="286"/>
    </location>
</feature>
<feature type="compositionally biased region" description="Basic and acidic residues" evidence="35">
    <location>
        <begin position="207"/>
        <end position="222"/>
    </location>
</feature>
<dbReference type="CDD" id="cd01887">
    <property type="entry name" value="IF2_eIF5B"/>
    <property type="match status" value="1"/>
</dbReference>
<feature type="domain" description="Tr-type G" evidence="36">
    <location>
        <begin position="498"/>
        <end position="718"/>
    </location>
</feature>
<feature type="compositionally biased region" description="Acidic residues" evidence="35">
    <location>
        <begin position="440"/>
        <end position="466"/>
    </location>
</feature>
<name>A0A814KIB7_9BILA</name>
<keyword evidence="27" id="KW-0809">Transit peptide</keyword>
<dbReference type="SUPFAM" id="SSF52156">
    <property type="entry name" value="Initiation factor IF2/eIF5b, domain 3"/>
    <property type="match status" value="1"/>
</dbReference>
<feature type="compositionally biased region" description="Basic residues" evidence="35">
    <location>
        <begin position="47"/>
        <end position="63"/>
    </location>
</feature>
<dbReference type="FunFam" id="3.40.50.300:FF:000112">
    <property type="entry name" value="Eukaryotic translation initiation factor 5B"/>
    <property type="match status" value="1"/>
</dbReference>
<dbReference type="HAMAP" id="MF_00065">
    <property type="entry name" value="Adenylyl_sulf_kinase"/>
    <property type="match status" value="1"/>
</dbReference>
<dbReference type="Pfam" id="PF01747">
    <property type="entry name" value="ATP-sulfurylase"/>
    <property type="match status" value="2"/>
</dbReference>
<keyword evidence="26" id="KW-0648">Protein biosynthesis</keyword>
<evidence type="ECO:0000256" key="26">
    <source>
        <dbReference type="ARBA" id="ARBA00022917"/>
    </source>
</evidence>
<feature type="region of interest" description="Disordered" evidence="35">
    <location>
        <begin position="1"/>
        <end position="222"/>
    </location>
</feature>
<keyword evidence="23" id="KW-0547">Nucleotide-binding</keyword>
<accession>A0A814KIB7</accession>
<keyword evidence="22" id="KW-0479">Metal-binding</keyword>
<dbReference type="FunFam" id="3.40.50.620:FF:000006">
    <property type="entry name" value="bifunctional 3'-phosphoadenosine 5'-phosphosulfate synthase 1"/>
    <property type="match status" value="1"/>
</dbReference>
<evidence type="ECO:0000256" key="12">
    <source>
        <dbReference type="ARBA" id="ARBA00011986"/>
    </source>
</evidence>
<dbReference type="InterPro" id="IPR015760">
    <property type="entry name" value="TIF_IF2"/>
</dbReference>
<comment type="catalytic activity">
    <reaction evidence="32">
        <text>sulfate + ATP + H(+) = adenosine 5'-phosphosulfate + diphosphate</text>
        <dbReference type="Rhea" id="RHEA:18133"/>
        <dbReference type="ChEBI" id="CHEBI:15378"/>
        <dbReference type="ChEBI" id="CHEBI:16189"/>
        <dbReference type="ChEBI" id="CHEBI:30616"/>
        <dbReference type="ChEBI" id="CHEBI:33019"/>
        <dbReference type="ChEBI" id="CHEBI:58243"/>
        <dbReference type="EC" id="2.7.7.4"/>
    </reaction>
</comment>
<feature type="compositionally biased region" description="Basic and acidic residues" evidence="35">
    <location>
        <begin position="293"/>
        <end position="303"/>
    </location>
</feature>
<evidence type="ECO:0000256" key="2">
    <source>
        <dbReference type="ARBA" id="ARBA00002357"/>
    </source>
</evidence>
<evidence type="ECO:0000256" key="4">
    <source>
        <dbReference type="ARBA" id="ARBA00004496"/>
    </source>
</evidence>
<comment type="function">
    <text evidence="33">Plays a role in translation initiation. Ribosome-dependent GTPase that promotes the joining of the 60S ribosomal subunit to the pre-initiation complex to form the 80S initiation complex with the initiator methionine-tRNA in the P-site base paired to the start codon. Together with eIF1A (EIF1AX), actively orients the initiator methionine-tRNA in a conformation that allows 60S ribosomal subunit joining to form the 80S initiation complex. Is released after formation of the 80S initiation complex. Its GTPase activity is not essential for ribosomal subunits joining, but GTP hydrolysis is needed for eIF1A (EIF1AX) ejection quickly followed by EIF5B release to form elongation-competent ribosomes. In contrast to its procaryotic homolog, does not promote recruitment of Met-rRNA to the small ribosomal subunit.</text>
</comment>
<evidence type="ECO:0000256" key="24">
    <source>
        <dbReference type="ARBA" id="ARBA00022801"/>
    </source>
</evidence>
<evidence type="ECO:0000256" key="11">
    <source>
        <dbReference type="ARBA" id="ARBA00009290"/>
    </source>
</evidence>
<dbReference type="PROSITE" id="PS51722">
    <property type="entry name" value="G_TR_2"/>
    <property type="match status" value="1"/>
</dbReference>
<feature type="compositionally biased region" description="Acidic residues" evidence="35">
    <location>
        <begin position="399"/>
        <end position="410"/>
    </location>
</feature>
<dbReference type="EMBL" id="CAJNOQ010004222">
    <property type="protein sequence ID" value="CAF1049853.1"/>
    <property type="molecule type" value="Genomic_DNA"/>
</dbReference>
<keyword evidence="39" id="KW-1185">Reference proteome</keyword>
<dbReference type="Pfam" id="PF14578">
    <property type="entry name" value="GTP_EFTU_D4"/>
    <property type="match status" value="1"/>
</dbReference>
<evidence type="ECO:0000256" key="31">
    <source>
        <dbReference type="ARBA" id="ARBA00037980"/>
    </source>
</evidence>
<feature type="compositionally biased region" description="Basic and acidic residues" evidence="35">
    <location>
        <begin position="336"/>
        <end position="347"/>
    </location>
</feature>
<evidence type="ECO:0000313" key="38">
    <source>
        <dbReference type="EMBL" id="CAF3819502.1"/>
    </source>
</evidence>
<feature type="compositionally biased region" description="Polar residues" evidence="35">
    <location>
        <begin position="1"/>
        <end position="10"/>
    </location>
</feature>
<keyword evidence="19" id="KW-0934">Plastid</keyword>
<evidence type="ECO:0000256" key="34">
    <source>
        <dbReference type="ARBA" id="ARBA00061781"/>
    </source>
</evidence>
<dbReference type="GO" id="GO:0000103">
    <property type="term" value="P:sulfate assimilation"/>
    <property type="evidence" value="ECO:0007669"/>
    <property type="project" value="UniProtKB-UniPathway"/>
</dbReference>
<dbReference type="GO" id="GO:0005525">
    <property type="term" value="F:GTP binding"/>
    <property type="evidence" value="ECO:0007669"/>
    <property type="project" value="UniProtKB-KW"/>
</dbReference>
<dbReference type="InterPro" id="IPR025980">
    <property type="entry name" value="ATP-Sase_PUA-like_dom"/>
</dbReference>
<dbReference type="SUPFAM" id="SSF50447">
    <property type="entry name" value="Translation proteins"/>
    <property type="match status" value="1"/>
</dbReference>
<dbReference type="OrthoDB" id="4928at2759"/>
<evidence type="ECO:0000256" key="30">
    <source>
        <dbReference type="ARBA" id="ARBA00032478"/>
    </source>
</evidence>
<evidence type="ECO:0000256" key="32">
    <source>
        <dbReference type="ARBA" id="ARBA00049370"/>
    </source>
</evidence>
<dbReference type="Pfam" id="PF00009">
    <property type="entry name" value="GTP_EFTU"/>
    <property type="match status" value="1"/>
</dbReference>